<dbReference type="EC" id="2.6.1.50" evidence="2"/>
<dbReference type="InterPro" id="IPR015422">
    <property type="entry name" value="PyrdxlP-dep_Trfase_small"/>
</dbReference>
<organism evidence="2 3">
    <name type="scientific">Caldivirga maquilingensis (strain ATCC 700844 / DSM 13496 / JCM 10307 / IC-167)</name>
    <dbReference type="NCBI Taxonomy" id="397948"/>
    <lineage>
        <taxon>Archaea</taxon>
        <taxon>Thermoproteota</taxon>
        <taxon>Thermoprotei</taxon>
        <taxon>Thermoproteales</taxon>
        <taxon>Thermoproteaceae</taxon>
        <taxon>Caldivirga</taxon>
    </lineage>
</organism>
<keyword evidence="2" id="KW-0032">Aminotransferase</keyword>
<dbReference type="InterPro" id="IPR015424">
    <property type="entry name" value="PyrdxlP-dep_Trfase"/>
</dbReference>
<dbReference type="PANTHER" id="PTHR30244">
    <property type="entry name" value="TRANSAMINASE"/>
    <property type="match status" value="1"/>
</dbReference>
<sequence length="394" mass="43710">MHEAKRTLRFRPWITEEDTKAVVDALMSGNLVSPYGKYGKLLEEELTKYLNTRHALAVSSGTTALHLALRAIGVGPGDEVIVPAFTFLATASAVLHSNAVPVFADISLETLGLDSSSVESKISDRTRAIIVVHMAGMPAEMDELIKVAKEHNLYLIEDTAQALGAVYRGVKAGALGDLGTFSFYPTKTITSSEGGAVSTNSSELANRVRLLRSHGETGKYYYEELGYNYRMGELQAALAYSQLLRVEEIIRRKEAFAKTLTEELSRLDNDLLILPKPKPYVRHAWHIYQILLTSRVKAPRDKVVEELKAKGIEAVTVAYPIPLYRTPLFINKIGYGKGCPWSCPFYGREVKYEPLPNTEEATRRIFGILISPYFTEDDAVYAAKVIKDTLMALS</sequence>
<dbReference type="SUPFAM" id="SSF53383">
    <property type="entry name" value="PLP-dependent transferases"/>
    <property type="match status" value="1"/>
</dbReference>
<dbReference type="OrthoDB" id="10355at2157"/>
<keyword evidence="2" id="KW-0808">Transferase</keyword>
<dbReference type="GO" id="GO:0000271">
    <property type="term" value="P:polysaccharide biosynthetic process"/>
    <property type="evidence" value="ECO:0007669"/>
    <property type="project" value="TreeGrafter"/>
</dbReference>
<evidence type="ECO:0000256" key="1">
    <source>
        <dbReference type="RuleBase" id="RU004508"/>
    </source>
</evidence>
<reference evidence="2 3" key="1">
    <citation type="submission" date="2007-10" db="EMBL/GenBank/DDBJ databases">
        <title>Complete sequence of Caldivirga maquilingensis IC-167.</title>
        <authorList>
            <consortium name="US DOE Joint Genome Institute"/>
            <person name="Copeland A."/>
            <person name="Lucas S."/>
            <person name="Lapidus A."/>
            <person name="Barry K."/>
            <person name="Glavina del Rio T."/>
            <person name="Dalin E."/>
            <person name="Tice H."/>
            <person name="Pitluck S."/>
            <person name="Saunders E."/>
            <person name="Brettin T."/>
            <person name="Bruce D."/>
            <person name="Detter J.C."/>
            <person name="Han C."/>
            <person name="Schmutz J."/>
            <person name="Larimer F."/>
            <person name="Land M."/>
            <person name="Hauser L."/>
            <person name="Kyrpides N."/>
            <person name="Ivanova N."/>
            <person name="Biddle J.F."/>
            <person name="Zhang Z."/>
            <person name="Fitz-Gibbon S.T."/>
            <person name="Lowe T.M."/>
            <person name="Saltikov C."/>
            <person name="House C.H."/>
            <person name="Richardson P."/>
        </authorList>
    </citation>
    <scope>NUCLEOTIDE SEQUENCE [LARGE SCALE GENOMIC DNA]</scope>
    <source>
        <strain evidence="3">ATCC 700844 / DSM 13496 / JCM 10307 / IC-167</strain>
    </source>
</reference>
<dbReference type="AlphaFoldDB" id="A8MDL2"/>
<gene>
    <name evidence="2" type="ordered locus">Cmaq_1039</name>
</gene>
<proteinExistence type="inferred from homology"/>
<keyword evidence="3" id="KW-1185">Reference proteome</keyword>
<keyword evidence="1" id="KW-0663">Pyridoxal phosphate</keyword>
<evidence type="ECO:0000313" key="3">
    <source>
        <dbReference type="Proteomes" id="UP000001137"/>
    </source>
</evidence>
<dbReference type="GeneID" id="5710376"/>
<dbReference type="Gene3D" id="3.90.1150.10">
    <property type="entry name" value="Aspartate Aminotransferase, domain 1"/>
    <property type="match status" value="1"/>
</dbReference>
<dbReference type="STRING" id="397948.Cmaq_1039"/>
<dbReference type="GO" id="GO:0047310">
    <property type="term" value="F:glutamine-scyllo-inositol transaminase activity"/>
    <property type="evidence" value="ECO:0007669"/>
    <property type="project" value="UniProtKB-EC"/>
</dbReference>
<accession>A8MDL2</accession>
<name>A8MDL2_CALMQ</name>
<dbReference type="Proteomes" id="UP000001137">
    <property type="component" value="Chromosome"/>
</dbReference>
<dbReference type="HOGENOM" id="CLU_033332_7_2_2"/>
<protein>
    <submittedName>
        <fullName evidence="2">Glutamine--scyllo-inositol transaminase</fullName>
        <ecNumber evidence="2">2.6.1.50</ecNumber>
    </submittedName>
</protein>
<dbReference type="EMBL" id="CP000852">
    <property type="protein sequence ID" value="ABW01868.1"/>
    <property type="molecule type" value="Genomic_DNA"/>
</dbReference>
<dbReference type="Pfam" id="PF01041">
    <property type="entry name" value="DegT_DnrJ_EryC1"/>
    <property type="match status" value="1"/>
</dbReference>
<dbReference type="InterPro" id="IPR015421">
    <property type="entry name" value="PyrdxlP-dep_Trfase_major"/>
</dbReference>
<dbReference type="CDD" id="cd00616">
    <property type="entry name" value="AHBA_syn"/>
    <property type="match status" value="1"/>
</dbReference>
<dbReference type="KEGG" id="cma:Cmaq_1039"/>
<dbReference type="eggNOG" id="arCOG00118">
    <property type="taxonomic scope" value="Archaea"/>
</dbReference>
<evidence type="ECO:0000313" key="2">
    <source>
        <dbReference type="EMBL" id="ABW01868.1"/>
    </source>
</evidence>
<dbReference type="RefSeq" id="WP_012186087.1">
    <property type="nucleotide sequence ID" value="NC_009954.1"/>
</dbReference>
<dbReference type="Gene3D" id="3.40.640.10">
    <property type="entry name" value="Type I PLP-dependent aspartate aminotransferase-like (Major domain)"/>
    <property type="match status" value="1"/>
</dbReference>
<dbReference type="GO" id="GO:0030170">
    <property type="term" value="F:pyridoxal phosphate binding"/>
    <property type="evidence" value="ECO:0007669"/>
    <property type="project" value="TreeGrafter"/>
</dbReference>
<comment type="similarity">
    <text evidence="1">Belongs to the DegT/DnrJ/EryC1 family.</text>
</comment>
<dbReference type="PANTHER" id="PTHR30244:SF34">
    <property type="entry name" value="DTDP-4-AMINO-4,6-DIDEOXYGALACTOSE TRANSAMINASE"/>
    <property type="match status" value="1"/>
</dbReference>
<dbReference type="PIRSF" id="PIRSF000390">
    <property type="entry name" value="PLP_StrS"/>
    <property type="match status" value="1"/>
</dbReference>
<dbReference type="InterPro" id="IPR000653">
    <property type="entry name" value="DegT/StrS_aminotransferase"/>
</dbReference>